<dbReference type="Pfam" id="PF12781">
    <property type="entry name" value="AAA_9"/>
    <property type="match status" value="1"/>
</dbReference>
<evidence type="ECO:0000256" key="11">
    <source>
        <dbReference type="ARBA" id="ARBA00023212"/>
    </source>
</evidence>
<dbReference type="GeneTree" id="ENSGT00940000157623"/>
<dbReference type="InterPro" id="IPR026983">
    <property type="entry name" value="DHC"/>
</dbReference>
<dbReference type="InParanoid" id="H2XU58"/>
<evidence type="ECO:0000256" key="4">
    <source>
        <dbReference type="ARBA" id="ARBA00022737"/>
    </source>
</evidence>
<name>H2XU58_CIOIN</name>
<sequence length="142" mass="16195">MVDPQGQAIKWIKNMEGRRGLKLIDLQQHDYLRTLENSIQFGSPVLLQNVQEELDPSLAPILNKAITKVGGRMLIKLGDKEVEYNTDFKFYITTKLSNPHYAPEISTKTSIVNFAVKEQGLEAQLLGTVVRKERPELEETER</sequence>
<protein>
    <recommendedName>
        <fullName evidence="13">Dynein heavy chain ATP-binding dynein motor region domain-containing protein</fullName>
    </recommendedName>
</protein>
<keyword evidence="2" id="KW-0963">Cytoplasm</keyword>
<dbReference type="GO" id="GO:0030286">
    <property type="term" value="C:dynein complex"/>
    <property type="evidence" value="ECO:0007669"/>
    <property type="project" value="UniProtKB-KW"/>
</dbReference>
<evidence type="ECO:0000256" key="7">
    <source>
        <dbReference type="ARBA" id="ARBA00023017"/>
    </source>
</evidence>
<keyword evidence="6" id="KW-0067">ATP-binding</keyword>
<organism evidence="14 15">
    <name type="scientific">Ciona intestinalis</name>
    <name type="common">Transparent sea squirt</name>
    <name type="synonym">Ascidia intestinalis</name>
    <dbReference type="NCBI Taxonomy" id="7719"/>
    <lineage>
        <taxon>Eukaryota</taxon>
        <taxon>Metazoa</taxon>
        <taxon>Chordata</taxon>
        <taxon>Tunicata</taxon>
        <taxon>Ascidiacea</taxon>
        <taxon>Phlebobranchia</taxon>
        <taxon>Cionidae</taxon>
        <taxon>Ciona</taxon>
    </lineage>
</organism>
<dbReference type="Gene3D" id="3.40.50.300">
    <property type="entry name" value="P-loop containing nucleotide triphosphate hydrolases"/>
    <property type="match status" value="1"/>
</dbReference>
<proteinExistence type="predicted"/>
<comment type="subcellular location">
    <subcellularLocation>
        <location evidence="1">Cytoplasm</location>
        <location evidence="1">Cytoskeleton</location>
        <location evidence="1">Cilium axoneme</location>
    </subcellularLocation>
</comment>
<keyword evidence="9" id="KW-0969">Cilium</keyword>
<reference evidence="14" key="3">
    <citation type="submission" date="2025-08" db="UniProtKB">
        <authorList>
            <consortium name="Ensembl"/>
        </authorList>
    </citation>
    <scope>IDENTIFICATION</scope>
</reference>
<dbReference type="GO" id="GO:0005930">
    <property type="term" value="C:axoneme"/>
    <property type="evidence" value="ECO:0007669"/>
    <property type="project" value="UniProtKB-SubCell"/>
</dbReference>
<dbReference type="Ensembl" id="ENSCINT00000030590.1">
    <property type="protein sequence ID" value="ENSCINP00000033192.1"/>
    <property type="gene ID" value="ENSCING00000019012.1"/>
</dbReference>
<dbReference type="GO" id="GO:0005524">
    <property type="term" value="F:ATP binding"/>
    <property type="evidence" value="ECO:0007669"/>
    <property type="project" value="UniProtKB-KW"/>
</dbReference>
<dbReference type="EMBL" id="EAAA01000192">
    <property type="status" value="NOT_ANNOTATED_CDS"/>
    <property type="molecule type" value="Genomic_DNA"/>
</dbReference>
<dbReference type="GO" id="GO:0045505">
    <property type="term" value="F:dynein intermediate chain binding"/>
    <property type="evidence" value="ECO:0007669"/>
    <property type="project" value="InterPro"/>
</dbReference>
<keyword evidence="3" id="KW-0493">Microtubule</keyword>
<keyword evidence="15" id="KW-1185">Reference proteome</keyword>
<evidence type="ECO:0000256" key="1">
    <source>
        <dbReference type="ARBA" id="ARBA00004430"/>
    </source>
</evidence>
<keyword evidence="7" id="KW-0243">Dynein</keyword>
<evidence type="ECO:0000256" key="9">
    <source>
        <dbReference type="ARBA" id="ARBA00023069"/>
    </source>
</evidence>
<reference evidence="14" key="4">
    <citation type="submission" date="2025-09" db="UniProtKB">
        <authorList>
            <consortium name="Ensembl"/>
        </authorList>
    </citation>
    <scope>IDENTIFICATION</scope>
</reference>
<evidence type="ECO:0000256" key="12">
    <source>
        <dbReference type="ARBA" id="ARBA00023273"/>
    </source>
</evidence>
<dbReference type="OMA" id="GQVYMDN"/>
<reference evidence="15" key="1">
    <citation type="journal article" date="2002" name="Science">
        <title>The draft genome of Ciona intestinalis: insights into chordate and vertebrate origins.</title>
        <authorList>
            <person name="Dehal P."/>
            <person name="Satou Y."/>
            <person name="Campbell R.K."/>
            <person name="Chapman J."/>
            <person name="Degnan B."/>
            <person name="De Tomaso A."/>
            <person name="Davidson B."/>
            <person name="Di Gregorio A."/>
            <person name="Gelpke M."/>
            <person name="Goodstein D.M."/>
            <person name="Harafuji N."/>
            <person name="Hastings K.E."/>
            <person name="Ho I."/>
            <person name="Hotta K."/>
            <person name="Huang W."/>
            <person name="Kawashima T."/>
            <person name="Lemaire P."/>
            <person name="Martinez D."/>
            <person name="Meinertzhagen I.A."/>
            <person name="Necula S."/>
            <person name="Nonaka M."/>
            <person name="Putnam N."/>
            <person name="Rash S."/>
            <person name="Saiga H."/>
            <person name="Satake M."/>
            <person name="Terry A."/>
            <person name="Yamada L."/>
            <person name="Wang H.G."/>
            <person name="Awazu S."/>
            <person name="Azumi K."/>
            <person name="Boore J."/>
            <person name="Branno M."/>
            <person name="Chin-Bow S."/>
            <person name="DeSantis R."/>
            <person name="Doyle S."/>
            <person name="Francino P."/>
            <person name="Keys D.N."/>
            <person name="Haga S."/>
            <person name="Hayashi H."/>
            <person name="Hino K."/>
            <person name="Imai K.S."/>
            <person name="Inaba K."/>
            <person name="Kano S."/>
            <person name="Kobayashi K."/>
            <person name="Kobayashi M."/>
            <person name="Lee B.I."/>
            <person name="Makabe K.W."/>
            <person name="Manohar C."/>
            <person name="Matassi G."/>
            <person name="Medina M."/>
            <person name="Mochizuki Y."/>
            <person name="Mount S."/>
            <person name="Morishita T."/>
            <person name="Miura S."/>
            <person name="Nakayama A."/>
            <person name="Nishizaka S."/>
            <person name="Nomoto H."/>
            <person name="Ohta F."/>
            <person name="Oishi K."/>
            <person name="Rigoutsos I."/>
            <person name="Sano M."/>
            <person name="Sasaki A."/>
            <person name="Sasakura Y."/>
            <person name="Shoguchi E."/>
            <person name="Shin-i T."/>
            <person name="Spagnuolo A."/>
            <person name="Stainier D."/>
            <person name="Suzuki M.M."/>
            <person name="Tassy O."/>
            <person name="Takatori N."/>
            <person name="Tokuoka M."/>
            <person name="Yagi K."/>
            <person name="Yoshizaki F."/>
            <person name="Wada S."/>
            <person name="Zhang C."/>
            <person name="Hyatt P.D."/>
            <person name="Larimer F."/>
            <person name="Detter C."/>
            <person name="Doggett N."/>
            <person name="Glavina T."/>
            <person name="Hawkins T."/>
            <person name="Richardson P."/>
            <person name="Lucas S."/>
            <person name="Kohara Y."/>
            <person name="Levine M."/>
            <person name="Satoh N."/>
            <person name="Rokhsar D.S."/>
        </authorList>
    </citation>
    <scope>NUCLEOTIDE SEQUENCE [LARGE SCALE GENOMIC DNA]</scope>
</reference>
<evidence type="ECO:0000313" key="15">
    <source>
        <dbReference type="Proteomes" id="UP000008144"/>
    </source>
</evidence>
<dbReference type="InterPro" id="IPR035706">
    <property type="entry name" value="AAA_9"/>
</dbReference>
<evidence type="ECO:0000256" key="2">
    <source>
        <dbReference type="ARBA" id="ARBA00022490"/>
    </source>
</evidence>
<keyword evidence="5" id="KW-0547">Nucleotide-binding</keyword>
<dbReference type="FunFam" id="3.40.50.300:FF:000049">
    <property type="entry name" value="Dynein, axonemal, heavy chain 5"/>
    <property type="match status" value="1"/>
</dbReference>
<evidence type="ECO:0000259" key="13">
    <source>
        <dbReference type="Pfam" id="PF12781"/>
    </source>
</evidence>
<dbReference type="GO" id="GO:0007018">
    <property type="term" value="P:microtubule-based movement"/>
    <property type="evidence" value="ECO:0007669"/>
    <property type="project" value="InterPro"/>
</dbReference>
<evidence type="ECO:0000256" key="10">
    <source>
        <dbReference type="ARBA" id="ARBA00023175"/>
    </source>
</evidence>
<keyword evidence="8" id="KW-0175">Coiled coil</keyword>
<keyword evidence="11" id="KW-0206">Cytoskeleton</keyword>
<dbReference type="GO" id="GO:0051959">
    <property type="term" value="F:dynein light intermediate chain binding"/>
    <property type="evidence" value="ECO:0007669"/>
    <property type="project" value="InterPro"/>
</dbReference>
<keyword evidence="12" id="KW-0966">Cell projection</keyword>
<evidence type="ECO:0000256" key="5">
    <source>
        <dbReference type="ARBA" id="ARBA00022741"/>
    </source>
</evidence>
<dbReference type="HOGENOM" id="CLU_104467_0_0_1"/>
<keyword evidence="10" id="KW-0505">Motor protein</keyword>
<accession>H2XU58</accession>
<evidence type="ECO:0000256" key="6">
    <source>
        <dbReference type="ARBA" id="ARBA00022840"/>
    </source>
</evidence>
<dbReference type="Proteomes" id="UP000008144">
    <property type="component" value="Chromosome 1"/>
</dbReference>
<keyword evidence="4" id="KW-0677">Repeat</keyword>
<evidence type="ECO:0000256" key="8">
    <source>
        <dbReference type="ARBA" id="ARBA00023054"/>
    </source>
</evidence>
<reference evidence="14" key="2">
    <citation type="journal article" date="2008" name="Genome Biol.">
        <title>Improved genome assembly and evidence-based global gene model set for the chordate Ciona intestinalis: new insight into intron and operon populations.</title>
        <authorList>
            <person name="Satou Y."/>
            <person name="Mineta K."/>
            <person name="Ogasawara M."/>
            <person name="Sasakura Y."/>
            <person name="Shoguchi E."/>
            <person name="Ueno K."/>
            <person name="Yamada L."/>
            <person name="Matsumoto J."/>
            <person name="Wasserscheid J."/>
            <person name="Dewar K."/>
            <person name="Wiley G.B."/>
            <person name="Macmil S.L."/>
            <person name="Roe B.A."/>
            <person name="Zeller R.W."/>
            <person name="Hastings K.E."/>
            <person name="Lemaire P."/>
            <person name="Lindquist E."/>
            <person name="Endo T."/>
            <person name="Hotta K."/>
            <person name="Inaba K."/>
        </authorList>
    </citation>
    <scope>NUCLEOTIDE SEQUENCE [LARGE SCALE GENOMIC DNA]</scope>
    <source>
        <strain evidence="14">wild type</strain>
    </source>
</reference>
<dbReference type="PANTHER" id="PTHR22878">
    <property type="entry name" value="DYNEIN HEAVY CHAIN 6, AXONEMAL-LIKE-RELATED"/>
    <property type="match status" value="1"/>
</dbReference>
<dbReference type="STRING" id="7719.ENSCINP00000033192"/>
<dbReference type="PANTHER" id="PTHR22878:SF68">
    <property type="entry name" value="DYNEIN HEAVY CHAIN 6, AXONEMAL-LIKE"/>
    <property type="match status" value="1"/>
</dbReference>
<dbReference type="GO" id="GO:0005874">
    <property type="term" value="C:microtubule"/>
    <property type="evidence" value="ECO:0007669"/>
    <property type="project" value="UniProtKB-KW"/>
</dbReference>
<feature type="domain" description="Dynein heavy chain ATP-binding dynein motor region" evidence="13">
    <location>
        <begin position="1"/>
        <end position="140"/>
    </location>
</feature>
<dbReference type="InterPro" id="IPR027417">
    <property type="entry name" value="P-loop_NTPase"/>
</dbReference>
<dbReference type="AlphaFoldDB" id="H2XU58"/>
<evidence type="ECO:0000313" key="14">
    <source>
        <dbReference type="Ensembl" id="ENSCINP00000033192.1"/>
    </source>
</evidence>
<evidence type="ECO:0000256" key="3">
    <source>
        <dbReference type="ARBA" id="ARBA00022701"/>
    </source>
</evidence>